<dbReference type="RefSeq" id="WP_110142426.1">
    <property type="nucleotide sequence ID" value="NZ_QHJG01000013.1"/>
</dbReference>
<comment type="cofactor">
    <cofactor evidence="1">
        <name>FAD</name>
        <dbReference type="ChEBI" id="CHEBI:57692"/>
    </cofactor>
</comment>
<dbReference type="PANTHER" id="PTHR13878">
    <property type="entry name" value="GULONOLACTONE OXIDASE"/>
    <property type="match status" value="1"/>
</dbReference>
<dbReference type="GO" id="GO:0009690">
    <property type="term" value="P:cytokinin metabolic process"/>
    <property type="evidence" value="ECO:0007669"/>
    <property type="project" value="InterPro"/>
</dbReference>
<proteinExistence type="inferred from homology"/>
<dbReference type="InterPro" id="IPR016164">
    <property type="entry name" value="FAD-linked_Oxase-like_C"/>
</dbReference>
<keyword evidence="5" id="KW-0560">Oxidoreductase</keyword>
<dbReference type="InterPro" id="IPR050432">
    <property type="entry name" value="FAD-linked_Oxidoreductases_BP"/>
</dbReference>
<dbReference type="GO" id="GO:0071949">
    <property type="term" value="F:FAD binding"/>
    <property type="evidence" value="ECO:0007669"/>
    <property type="project" value="InterPro"/>
</dbReference>
<dbReference type="Gene3D" id="3.30.465.10">
    <property type="match status" value="1"/>
</dbReference>
<dbReference type="Proteomes" id="UP000247152">
    <property type="component" value="Unassembled WGS sequence"/>
</dbReference>
<evidence type="ECO:0000313" key="10">
    <source>
        <dbReference type="Proteomes" id="UP000287374"/>
    </source>
</evidence>
<evidence type="ECO:0000313" key="8">
    <source>
        <dbReference type="EMBL" id="RUR22475.1"/>
    </source>
</evidence>
<dbReference type="InterPro" id="IPR016169">
    <property type="entry name" value="FAD-bd_PCMH_sub2"/>
</dbReference>
<dbReference type="GO" id="GO:0019139">
    <property type="term" value="F:cytokinin dehydrogenase activity"/>
    <property type="evidence" value="ECO:0007669"/>
    <property type="project" value="InterPro"/>
</dbReference>
<organism evidence="7 9">
    <name type="scientific">Legionella qingyii</name>
    <dbReference type="NCBI Taxonomy" id="2184757"/>
    <lineage>
        <taxon>Bacteria</taxon>
        <taxon>Pseudomonadati</taxon>
        <taxon>Pseudomonadota</taxon>
        <taxon>Gammaproteobacteria</taxon>
        <taxon>Legionellales</taxon>
        <taxon>Legionellaceae</taxon>
        <taxon>Legionella</taxon>
    </lineage>
</organism>
<evidence type="ECO:0000259" key="6">
    <source>
        <dbReference type="PROSITE" id="PS51387"/>
    </source>
</evidence>
<dbReference type="Pfam" id="PF09265">
    <property type="entry name" value="Cytokin-bind"/>
    <property type="match status" value="1"/>
</dbReference>
<dbReference type="EMBL" id="RZGX01000011">
    <property type="protein sequence ID" value="RUR22475.1"/>
    <property type="molecule type" value="Genomic_DNA"/>
</dbReference>
<reference evidence="7 9" key="1">
    <citation type="submission" date="2018-05" db="EMBL/GenBank/DDBJ databases">
        <title>Legionella qingyii sp.nov., whole genome shotgun sequence.</title>
        <authorList>
            <person name="Wu H."/>
            <person name="Zhu Q."/>
            <person name="Hu C."/>
        </authorList>
    </citation>
    <scope>NUCLEOTIDE SEQUENCE [LARGE SCALE GENOMIC DNA]</scope>
    <source>
        <strain evidence="7 9">HEB18</strain>
    </source>
</reference>
<keyword evidence="10" id="KW-1185">Reference proteome</keyword>
<dbReference type="Pfam" id="PF01565">
    <property type="entry name" value="FAD_binding_4"/>
    <property type="match status" value="1"/>
</dbReference>
<dbReference type="PANTHER" id="PTHR13878:SF53">
    <property type="entry name" value="CYTOKININ DEHYDROGENASE 6"/>
    <property type="match status" value="1"/>
</dbReference>
<evidence type="ECO:0000256" key="4">
    <source>
        <dbReference type="ARBA" id="ARBA00022827"/>
    </source>
</evidence>
<evidence type="ECO:0000256" key="3">
    <source>
        <dbReference type="ARBA" id="ARBA00022630"/>
    </source>
</evidence>
<comment type="similarity">
    <text evidence="2">Belongs to the oxygen-dependent FAD-linked oxidoreductase family.</text>
</comment>
<evidence type="ECO:0000256" key="2">
    <source>
        <dbReference type="ARBA" id="ARBA00005466"/>
    </source>
</evidence>
<dbReference type="Proteomes" id="UP000287374">
    <property type="component" value="Unassembled WGS sequence"/>
</dbReference>
<dbReference type="InterPro" id="IPR015345">
    <property type="entry name" value="Cytokinin_DH_FAD/cytokin-bd"/>
</dbReference>
<sequence length="459" mass="52603">MLPILKDLQNQKIKCITEPRQLISYSCNYGGPFNPPTLIVEPESRNDILKIVKLANTYKMPIAVKGFGHSTGNQHETNKGILINIKKLNRIHSLKKTKNDIYCINADSGVSWRKLINYCLNYGLMPYVFTDWLDLSLGGTISMGGIGSASFRYGIQSDYLVKASIVTKFGQHYRMDKTHHSELFNAARAGLGQFGIITSVEMTLRKSPTNCTVYKQIYTNFDTFFKDSFELIEKTRVDAIIAHFECNKSELIKRRLGSDYKKIYHKDFSRSKWLAILEVTEFSASNSSPPIFKDCLKESFSIKDYLYRIPPILDPGLEKQDSTHTEATLLFPYNQKCLDLFYTLLNQLSYEQLGFGTILFIPLKSSVIKSPFFIKPQSTYCFLLGILSRNMNTLASKQFSYLIMDFYKKALALGACRYPCDSLKTLSWPNHYGSCWEEFLKLKKTFDPNNIYSLGFSIY</sequence>
<feature type="domain" description="FAD-binding PCMH-type" evidence="6">
    <location>
        <begin position="32"/>
        <end position="207"/>
    </location>
</feature>
<dbReference type="InterPro" id="IPR006094">
    <property type="entry name" value="Oxid_FAD_bind_N"/>
</dbReference>
<dbReference type="OrthoDB" id="143770at2"/>
<dbReference type="PROSITE" id="PS51387">
    <property type="entry name" value="FAD_PCMH"/>
    <property type="match status" value="1"/>
</dbReference>
<evidence type="ECO:0000313" key="9">
    <source>
        <dbReference type="Proteomes" id="UP000247152"/>
    </source>
</evidence>
<dbReference type="InterPro" id="IPR016170">
    <property type="entry name" value="Cytok_DH_C_sf"/>
</dbReference>
<accession>A0A317U3R3</accession>
<dbReference type="EMBL" id="QHJG01000013">
    <property type="protein sequence ID" value="PWY55898.1"/>
    <property type="molecule type" value="Genomic_DNA"/>
</dbReference>
<dbReference type="Gene3D" id="3.30.43.10">
    <property type="entry name" value="Uridine Diphospho-n-acetylenolpyruvylglucosamine Reductase, domain 2"/>
    <property type="match status" value="2"/>
</dbReference>
<comment type="caution">
    <text evidence="7">The sequence shown here is derived from an EMBL/GenBank/DDBJ whole genome shotgun (WGS) entry which is preliminary data.</text>
</comment>
<keyword evidence="4" id="KW-0274">FAD</keyword>
<gene>
    <name evidence="7" type="ORF">DGG96_09175</name>
    <name evidence="8" type="ORF">ELY20_09290</name>
</gene>
<keyword evidence="3" id="KW-0285">Flavoprotein</keyword>
<dbReference type="InterPro" id="IPR036318">
    <property type="entry name" value="FAD-bd_PCMH-like_sf"/>
</dbReference>
<name>A0A317U3R3_9GAMM</name>
<dbReference type="SUPFAM" id="SSF56176">
    <property type="entry name" value="FAD-binding/transporter-associated domain-like"/>
    <property type="match status" value="1"/>
</dbReference>
<dbReference type="InterPro" id="IPR016166">
    <property type="entry name" value="FAD-bd_PCMH"/>
</dbReference>
<dbReference type="SUPFAM" id="SSF55103">
    <property type="entry name" value="FAD-linked oxidases, C-terminal domain"/>
    <property type="match status" value="1"/>
</dbReference>
<dbReference type="InterPro" id="IPR016167">
    <property type="entry name" value="FAD-bd_PCMH_sub1"/>
</dbReference>
<protein>
    <submittedName>
        <fullName evidence="8">FAD-binding protein</fullName>
    </submittedName>
</protein>
<reference evidence="8 10" key="2">
    <citation type="submission" date="2018-12" db="EMBL/GenBank/DDBJ databases">
        <title>Legionella sp,whole genome shotgun sequence.</title>
        <authorList>
            <person name="Wu H."/>
        </authorList>
    </citation>
    <scope>NUCLEOTIDE SEQUENCE [LARGE SCALE GENOMIC DNA]</scope>
    <source>
        <strain evidence="10">km489</strain>
        <strain evidence="8">Km489</strain>
    </source>
</reference>
<evidence type="ECO:0000256" key="1">
    <source>
        <dbReference type="ARBA" id="ARBA00001974"/>
    </source>
</evidence>
<dbReference type="Gene3D" id="3.40.462.10">
    <property type="entry name" value="FAD-linked oxidases, C-terminal domain"/>
    <property type="match status" value="1"/>
</dbReference>
<evidence type="ECO:0000313" key="7">
    <source>
        <dbReference type="EMBL" id="PWY55898.1"/>
    </source>
</evidence>
<evidence type="ECO:0000256" key="5">
    <source>
        <dbReference type="ARBA" id="ARBA00023002"/>
    </source>
</evidence>
<dbReference type="AlphaFoldDB" id="A0A317U3R3"/>